<comment type="similarity">
    <text evidence="1">Belongs to the helicase family. RecQ subfamily.</text>
</comment>
<dbReference type="GO" id="GO:0005524">
    <property type="term" value="F:ATP binding"/>
    <property type="evidence" value="ECO:0007669"/>
    <property type="project" value="InterPro"/>
</dbReference>
<proteinExistence type="inferred from homology"/>
<dbReference type="EMBL" id="PGCJ01000014">
    <property type="protein sequence ID" value="PLW57070.1"/>
    <property type="molecule type" value="Genomic_DNA"/>
</dbReference>
<name>A0A2N5W4E2_9BASI</name>
<comment type="catalytic activity">
    <reaction evidence="4">
        <text>Couples ATP hydrolysis with the unwinding of duplex DNA by translocating in the 3'-5' direction.</text>
        <dbReference type="EC" id="5.6.2.4"/>
    </reaction>
</comment>
<dbReference type="SUPFAM" id="SSF52540">
    <property type="entry name" value="P-loop containing nucleoside triphosphate hydrolases"/>
    <property type="match status" value="2"/>
</dbReference>
<dbReference type="Gene3D" id="3.40.50.300">
    <property type="entry name" value="P-loop containing nucleotide triphosphate hydrolases"/>
    <property type="match status" value="1"/>
</dbReference>
<dbReference type="PANTHER" id="PTHR13710">
    <property type="entry name" value="DNA HELICASE RECQ FAMILY MEMBER"/>
    <property type="match status" value="1"/>
</dbReference>
<organism evidence="7 8">
    <name type="scientific">Puccinia coronata f. sp. avenae</name>
    <dbReference type="NCBI Taxonomy" id="200324"/>
    <lineage>
        <taxon>Eukaryota</taxon>
        <taxon>Fungi</taxon>
        <taxon>Dikarya</taxon>
        <taxon>Basidiomycota</taxon>
        <taxon>Pucciniomycotina</taxon>
        <taxon>Pucciniomycetes</taxon>
        <taxon>Pucciniales</taxon>
        <taxon>Pucciniaceae</taxon>
        <taxon>Puccinia</taxon>
    </lineage>
</organism>
<protein>
    <recommendedName>
        <fullName evidence="5">DNA 3'-5' helicase</fullName>
        <ecNumber evidence="5">5.6.2.4</ecNumber>
    </recommendedName>
</protein>
<dbReference type="GO" id="GO:0005737">
    <property type="term" value="C:cytoplasm"/>
    <property type="evidence" value="ECO:0007669"/>
    <property type="project" value="TreeGrafter"/>
</dbReference>
<reference evidence="7 8" key="1">
    <citation type="submission" date="2017-11" db="EMBL/GenBank/DDBJ databases">
        <title>De novo assembly and phasing of dikaryotic genomes from two isolates of Puccinia coronata f. sp. avenae, the causal agent of oat crown rust.</title>
        <authorList>
            <person name="Miller M.E."/>
            <person name="Zhang Y."/>
            <person name="Omidvar V."/>
            <person name="Sperschneider J."/>
            <person name="Schwessinger B."/>
            <person name="Raley C."/>
            <person name="Palmer J.M."/>
            <person name="Garnica D."/>
            <person name="Upadhyaya N."/>
            <person name="Rathjen J."/>
            <person name="Taylor J.M."/>
            <person name="Park R.F."/>
            <person name="Dodds P.N."/>
            <person name="Hirsch C.D."/>
            <person name="Kianian S.F."/>
            <person name="Figueroa M."/>
        </authorList>
    </citation>
    <scope>NUCLEOTIDE SEQUENCE [LARGE SCALE GENOMIC DNA]</scope>
    <source>
        <strain evidence="7">12NC29</strain>
    </source>
</reference>
<dbReference type="PANTHER" id="PTHR13710:SF105">
    <property type="entry name" value="ATP-DEPENDENT DNA HELICASE Q1"/>
    <property type="match status" value="1"/>
</dbReference>
<dbReference type="SMART" id="SM00487">
    <property type="entry name" value="DEXDc"/>
    <property type="match status" value="1"/>
</dbReference>
<evidence type="ECO:0000313" key="7">
    <source>
        <dbReference type="EMBL" id="PLW57070.1"/>
    </source>
</evidence>
<dbReference type="Pfam" id="PF00270">
    <property type="entry name" value="DEAD"/>
    <property type="match status" value="1"/>
</dbReference>
<dbReference type="GO" id="GO:0005694">
    <property type="term" value="C:chromosome"/>
    <property type="evidence" value="ECO:0007669"/>
    <property type="project" value="TreeGrafter"/>
</dbReference>
<feature type="domain" description="Helicase ATP-binding" evidence="6">
    <location>
        <begin position="71"/>
        <end position="265"/>
    </location>
</feature>
<dbReference type="InterPro" id="IPR014001">
    <property type="entry name" value="Helicase_ATP-bd"/>
</dbReference>
<dbReference type="InterPro" id="IPR027417">
    <property type="entry name" value="P-loop_NTPase"/>
</dbReference>
<dbReference type="STRING" id="200324.A0A2N5W4E2"/>
<dbReference type="EC" id="5.6.2.4" evidence="5"/>
<evidence type="ECO:0000256" key="1">
    <source>
        <dbReference type="ARBA" id="ARBA00005446"/>
    </source>
</evidence>
<dbReference type="GO" id="GO:0000724">
    <property type="term" value="P:double-strand break repair via homologous recombination"/>
    <property type="evidence" value="ECO:0007669"/>
    <property type="project" value="TreeGrafter"/>
</dbReference>
<dbReference type="Proteomes" id="UP000235388">
    <property type="component" value="Unassembled WGS sequence"/>
</dbReference>
<evidence type="ECO:0000256" key="5">
    <source>
        <dbReference type="ARBA" id="ARBA00034808"/>
    </source>
</evidence>
<evidence type="ECO:0000256" key="3">
    <source>
        <dbReference type="ARBA" id="ARBA00023235"/>
    </source>
</evidence>
<dbReference type="GO" id="GO:0009378">
    <property type="term" value="F:four-way junction helicase activity"/>
    <property type="evidence" value="ECO:0007669"/>
    <property type="project" value="TreeGrafter"/>
</dbReference>
<evidence type="ECO:0000259" key="6">
    <source>
        <dbReference type="PROSITE" id="PS51192"/>
    </source>
</evidence>
<dbReference type="AlphaFoldDB" id="A0A2N5W4E2"/>
<dbReference type="InterPro" id="IPR011545">
    <property type="entry name" value="DEAD/DEAH_box_helicase_dom"/>
</dbReference>
<gene>
    <name evidence="7" type="ORF">PCANC_01913</name>
</gene>
<keyword evidence="2" id="KW-0238">DNA-binding</keyword>
<dbReference type="PROSITE" id="PS51192">
    <property type="entry name" value="HELICASE_ATP_BIND_1"/>
    <property type="match status" value="1"/>
</dbReference>
<sequence length="521" mass="58558">MYPPLLRQAVFSKKRRSTSRRPAGLATGQSGISVAKKLLLMTDEQMKSEIQARAREFYNGVEARPLQVNVVANLVKGCNTFLLAGTGYGKSRIAELYHQTLPKNRKGVVLVINPLDALGNNQVKEKHGTFSAINLTKLTFNAQVACQIQHGEYNFVYLSPKIFMNNKVWDQVYFSSEFQERLSLVVVDKAHMIYVWGMVDSSHGNSRSVATVVRHEDAGEFRLSYGKIGIYLQFRTKAPLLLLSATCQPVAVEGIMKCLKVSEKSLDILCGELTRPEICIIRVPMINSLASNLDLLSVFPKQDEMADSEIIPTLIYSGTRARTYTVLEVFDLARDTLGSCCVPYNTFARRYHSVTGGKDKQATVQEYADGKFPVISATMALGLGKNWKRENFDAMVKDEMSFGSLTPMTLKRKYEARRTSKKGPIIDSSHRVFDSLKNKMISQVAQLYQSQFGTSSQFLASDLFNNSHKFRAQVEYQDYIILVNKKHDEDEEEKRNVKRINAARYRAEACARNTIAGGSNN</sequence>
<evidence type="ECO:0000256" key="4">
    <source>
        <dbReference type="ARBA" id="ARBA00034617"/>
    </source>
</evidence>
<dbReference type="OrthoDB" id="5409596at2759"/>
<keyword evidence="8" id="KW-1185">Reference proteome</keyword>
<evidence type="ECO:0000313" key="8">
    <source>
        <dbReference type="Proteomes" id="UP000235388"/>
    </source>
</evidence>
<evidence type="ECO:0000256" key="2">
    <source>
        <dbReference type="ARBA" id="ARBA00023125"/>
    </source>
</evidence>
<accession>A0A2N5W4E2</accession>
<dbReference type="GO" id="GO:0043138">
    <property type="term" value="F:3'-5' DNA helicase activity"/>
    <property type="evidence" value="ECO:0007669"/>
    <property type="project" value="UniProtKB-EC"/>
</dbReference>
<keyword evidence="3" id="KW-0413">Isomerase</keyword>
<comment type="caution">
    <text evidence="7">The sequence shown here is derived from an EMBL/GenBank/DDBJ whole genome shotgun (WGS) entry which is preliminary data.</text>
</comment>
<dbReference type="GO" id="GO:0003677">
    <property type="term" value="F:DNA binding"/>
    <property type="evidence" value="ECO:0007669"/>
    <property type="project" value="UniProtKB-KW"/>
</dbReference>